<dbReference type="AlphaFoldDB" id="A0A822V522"/>
<feature type="domain" description="FAD dependent oxidoreductase" evidence="2">
    <location>
        <begin position="9"/>
        <end position="403"/>
    </location>
</feature>
<organism evidence="3 4">
    <name type="scientific">Agrobacterium tumefaciens str. B6</name>
    <dbReference type="NCBI Taxonomy" id="1183423"/>
    <lineage>
        <taxon>Bacteria</taxon>
        <taxon>Pseudomonadati</taxon>
        <taxon>Pseudomonadota</taxon>
        <taxon>Alphaproteobacteria</taxon>
        <taxon>Hyphomicrobiales</taxon>
        <taxon>Rhizobiaceae</taxon>
        <taxon>Rhizobium/Agrobacterium group</taxon>
        <taxon>Agrobacterium</taxon>
        <taxon>Agrobacterium tumefaciens complex</taxon>
    </lineage>
</organism>
<sequence>MTEAAKKNIVVIGSGIVGACSALELVRDGHQVTLLDIGEAGGRQAASYGHGCWISPASVVPMSTPGLWKKIPGFLLDRRGPLVIRWRNLIQLLPWLLRFLVAGSSLRRVEATALALDKLLHDSPERHEALALEVGSPALIRKEGLLYVYPDRQAFEEEKISWRLRKLTGLRWQELDKPALKAREPGLDNRYGFGILAERGAHCVDPGAYVAKIVDKVRERGGQIIHTKATGFHLKDGCLQGVETEFGILACNAAVVSAGAWSKPLALDAGDHVFLESERGYHTVLKIDAEGPRHPIMPSDGKMANTPTLAGLRLSGQVELASINAEPNWERADILVEHARTSYPALNTAGLRILDRWMGHRPSTPDGLPVIGRSTVSPDVFYAFGHGHVGFASGPMTGKIVANYFGGRRMALDLSAYSPRRFSRKRRKLERALS</sequence>
<dbReference type="RefSeq" id="WP_060725671.1">
    <property type="nucleotide sequence ID" value="NZ_LMVK01000050.1"/>
</dbReference>
<dbReference type="PANTHER" id="PTHR13847">
    <property type="entry name" value="SARCOSINE DEHYDROGENASE-RELATED"/>
    <property type="match status" value="1"/>
</dbReference>
<dbReference type="EC" id="1.4.99.6" evidence="3"/>
<dbReference type="SUPFAM" id="SSF54373">
    <property type="entry name" value="FAD-linked reductases, C-terminal domain"/>
    <property type="match status" value="1"/>
</dbReference>
<reference evidence="3 4" key="1">
    <citation type="submission" date="2016-01" db="EMBL/GenBank/DDBJ databases">
        <authorList>
            <person name="Regsiter A."/>
            <person name="william w."/>
        </authorList>
    </citation>
    <scope>NUCLEOTIDE SEQUENCE [LARGE SCALE GENOMIC DNA]</scope>
    <source>
        <strain evidence="3 4">B6</strain>
    </source>
</reference>
<dbReference type="GO" id="GO:0016491">
    <property type="term" value="F:oxidoreductase activity"/>
    <property type="evidence" value="ECO:0007669"/>
    <property type="project" value="UniProtKB-KW"/>
</dbReference>
<dbReference type="PROSITE" id="PS51257">
    <property type="entry name" value="PROKAR_LIPOPROTEIN"/>
    <property type="match status" value="1"/>
</dbReference>
<dbReference type="InterPro" id="IPR006076">
    <property type="entry name" value="FAD-dep_OxRdtase"/>
</dbReference>
<gene>
    <name evidence="3" type="primary">dadA</name>
    <name evidence="3" type="ORF">AGR4A_Lc130171</name>
</gene>
<dbReference type="EMBL" id="FCNL01000031">
    <property type="protein sequence ID" value="CVI21152.1"/>
    <property type="molecule type" value="Genomic_DNA"/>
</dbReference>
<dbReference type="PANTHER" id="PTHR13847:SF289">
    <property type="entry name" value="GLYCINE OXIDASE"/>
    <property type="match status" value="1"/>
</dbReference>
<dbReference type="GO" id="GO:0005737">
    <property type="term" value="C:cytoplasm"/>
    <property type="evidence" value="ECO:0007669"/>
    <property type="project" value="TreeGrafter"/>
</dbReference>
<dbReference type="Gene3D" id="3.30.9.10">
    <property type="entry name" value="D-Amino Acid Oxidase, subunit A, domain 2"/>
    <property type="match status" value="1"/>
</dbReference>
<proteinExistence type="predicted"/>
<dbReference type="SUPFAM" id="SSF51905">
    <property type="entry name" value="FAD/NAD(P)-binding domain"/>
    <property type="match status" value="1"/>
</dbReference>
<evidence type="ECO:0000259" key="2">
    <source>
        <dbReference type="Pfam" id="PF01266"/>
    </source>
</evidence>
<comment type="caution">
    <text evidence="3">The sequence shown here is derived from an EMBL/GenBank/DDBJ whole genome shotgun (WGS) entry which is preliminary data.</text>
</comment>
<dbReference type="Proteomes" id="UP000192074">
    <property type="component" value="Unassembled WGS sequence"/>
</dbReference>
<evidence type="ECO:0000313" key="3">
    <source>
        <dbReference type="EMBL" id="CVI21152.1"/>
    </source>
</evidence>
<dbReference type="InterPro" id="IPR036188">
    <property type="entry name" value="FAD/NAD-bd_sf"/>
</dbReference>
<name>A0A822V522_AGRTU</name>
<evidence type="ECO:0000256" key="1">
    <source>
        <dbReference type="ARBA" id="ARBA00023002"/>
    </source>
</evidence>
<dbReference type="Pfam" id="PF01266">
    <property type="entry name" value="DAO"/>
    <property type="match status" value="1"/>
</dbReference>
<keyword evidence="1 3" id="KW-0560">Oxidoreductase</keyword>
<dbReference type="Gene3D" id="3.50.50.60">
    <property type="entry name" value="FAD/NAD(P)-binding domain"/>
    <property type="match status" value="2"/>
</dbReference>
<protein>
    <submittedName>
        <fullName evidence="3">D-amino-acid dehydrogenase</fullName>
        <ecNumber evidence="3">1.4.99.6</ecNumber>
    </submittedName>
</protein>
<accession>A0A822V522</accession>
<evidence type="ECO:0000313" key="4">
    <source>
        <dbReference type="Proteomes" id="UP000192074"/>
    </source>
</evidence>